<keyword evidence="1" id="KW-0812">Transmembrane</keyword>
<feature type="transmembrane region" description="Helical" evidence="1">
    <location>
        <begin position="135"/>
        <end position="153"/>
    </location>
</feature>
<evidence type="ECO:0000256" key="1">
    <source>
        <dbReference type="SAM" id="Phobius"/>
    </source>
</evidence>
<sequence>MSHPSRPTFSPDLPPGTARRLRGHADQLIPAAKGAPRRRTWRRAAAATAGGCAAASLLALLVPSAGLLLGVLLCLATTAFLLGLVSRKGSYSDDWGDLVMHGTWALPASIGGVVGLTLVLDQVLGPLHALVPGDPALAALYLVAGAGGAGAIMRPGMVPRLAAEHFDQYVLPEDFGRPHSYVTRQEEPEAHLFAQLQQATDRVEEGMRVLGDSFDPGHTLSLLREEEWTLSQELLRLRTLRRELAQRRREAVSTQVTRALAPQEEAVARAHEALTDRVGVLVGYGERVHEAVTAHREWEQCQAIADRAGDYADLALTSTRDPVPAEDLDDGLLSVRAARTVREELVRKAVDAGASLSESLHRRDS</sequence>
<dbReference type="AlphaFoldDB" id="A0A7Z0EKC5"/>
<feature type="transmembrane region" description="Helical" evidence="1">
    <location>
        <begin position="98"/>
        <end position="120"/>
    </location>
</feature>
<keyword evidence="1" id="KW-0472">Membrane</keyword>
<dbReference type="Proteomes" id="UP000572051">
    <property type="component" value="Unassembled WGS sequence"/>
</dbReference>
<organism evidence="2 3">
    <name type="scientific">Nocardiopsis aegyptia</name>
    <dbReference type="NCBI Taxonomy" id="220378"/>
    <lineage>
        <taxon>Bacteria</taxon>
        <taxon>Bacillati</taxon>
        <taxon>Actinomycetota</taxon>
        <taxon>Actinomycetes</taxon>
        <taxon>Streptosporangiales</taxon>
        <taxon>Nocardiopsidaceae</taxon>
        <taxon>Nocardiopsis</taxon>
    </lineage>
</organism>
<evidence type="ECO:0000313" key="2">
    <source>
        <dbReference type="EMBL" id="NYJ33216.1"/>
    </source>
</evidence>
<protein>
    <submittedName>
        <fullName evidence="2">Putative membrane protein YccC</fullName>
    </submittedName>
</protein>
<gene>
    <name evidence="2" type="ORF">HNR10_001097</name>
</gene>
<evidence type="ECO:0000313" key="3">
    <source>
        <dbReference type="Proteomes" id="UP000572051"/>
    </source>
</evidence>
<reference evidence="2 3" key="1">
    <citation type="submission" date="2020-07" db="EMBL/GenBank/DDBJ databases">
        <title>Sequencing the genomes of 1000 actinobacteria strains.</title>
        <authorList>
            <person name="Klenk H.-P."/>
        </authorList>
    </citation>
    <scope>NUCLEOTIDE SEQUENCE [LARGE SCALE GENOMIC DNA]</scope>
    <source>
        <strain evidence="2 3">DSM 44442</strain>
    </source>
</reference>
<comment type="caution">
    <text evidence="2">The sequence shown here is derived from an EMBL/GenBank/DDBJ whole genome shotgun (WGS) entry which is preliminary data.</text>
</comment>
<keyword evidence="3" id="KW-1185">Reference proteome</keyword>
<feature type="transmembrane region" description="Helical" evidence="1">
    <location>
        <begin position="67"/>
        <end position="86"/>
    </location>
</feature>
<dbReference type="EMBL" id="JACCFS010000001">
    <property type="protein sequence ID" value="NYJ33216.1"/>
    <property type="molecule type" value="Genomic_DNA"/>
</dbReference>
<feature type="transmembrane region" description="Helical" evidence="1">
    <location>
        <begin position="44"/>
        <end position="61"/>
    </location>
</feature>
<keyword evidence="1" id="KW-1133">Transmembrane helix</keyword>
<dbReference type="RefSeq" id="WP_179821322.1">
    <property type="nucleotide sequence ID" value="NZ_JACCFS010000001.1"/>
</dbReference>
<accession>A0A7Z0EKC5</accession>
<proteinExistence type="predicted"/>
<name>A0A7Z0EKC5_9ACTN</name>